<evidence type="ECO:0000256" key="3">
    <source>
        <dbReference type="ARBA" id="ARBA00022801"/>
    </source>
</evidence>
<evidence type="ECO:0000313" key="6">
    <source>
        <dbReference type="EMBL" id="MCK8784707.1"/>
    </source>
</evidence>
<proteinExistence type="inferred from homology"/>
<keyword evidence="3 5" id="KW-0378">Hydrolase</keyword>
<feature type="binding site" evidence="5">
    <location>
        <position position="228"/>
    </location>
    <ligand>
        <name>substrate</name>
    </ligand>
</feature>
<evidence type="ECO:0000256" key="1">
    <source>
        <dbReference type="ARBA" id="ARBA00011076"/>
    </source>
</evidence>
<dbReference type="InterPro" id="IPR012338">
    <property type="entry name" value="Beta-lactam/transpept-like"/>
</dbReference>
<dbReference type="GO" id="GO:0006537">
    <property type="term" value="P:glutamate biosynthetic process"/>
    <property type="evidence" value="ECO:0007669"/>
    <property type="project" value="TreeGrafter"/>
</dbReference>
<dbReference type="RefSeq" id="WP_248666831.1">
    <property type="nucleotide sequence ID" value="NZ_JALPRX010000038.1"/>
</dbReference>
<keyword evidence="5" id="KW-0007">Acetylation</keyword>
<dbReference type="PANTHER" id="PTHR12544:SF48">
    <property type="entry name" value="GLUTAMINASE 1"/>
    <property type="match status" value="1"/>
</dbReference>
<comment type="similarity">
    <text evidence="1 5">Belongs to the glutaminase family.</text>
</comment>
<dbReference type="Gene3D" id="3.40.710.10">
    <property type="entry name" value="DD-peptidase/beta-lactamase superfamily"/>
    <property type="match status" value="1"/>
</dbReference>
<evidence type="ECO:0000256" key="4">
    <source>
        <dbReference type="ARBA" id="ARBA00049534"/>
    </source>
</evidence>
<protein>
    <recommendedName>
        <fullName evidence="2 5">Glutaminase</fullName>
        <ecNumber evidence="2 5">3.5.1.2</ecNumber>
    </recommendedName>
</protein>
<feature type="binding site" evidence="5">
    <location>
        <position position="197"/>
    </location>
    <ligand>
        <name>substrate</name>
    </ligand>
</feature>
<dbReference type="EC" id="3.5.1.2" evidence="2 5"/>
<dbReference type="InterPro" id="IPR006311">
    <property type="entry name" value="TAT_signal"/>
</dbReference>
<reference evidence="6" key="1">
    <citation type="submission" date="2022-04" db="EMBL/GenBank/DDBJ databases">
        <title>Roseomonas acroporae sp. nov., isolated from coral Acropora digitifera.</title>
        <authorList>
            <person name="Sun H."/>
        </authorList>
    </citation>
    <scope>NUCLEOTIDE SEQUENCE</scope>
    <source>
        <strain evidence="6">NAR14</strain>
    </source>
</reference>
<evidence type="ECO:0000256" key="2">
    <source>
        <dbReference type="ARBA" id="ARBA00012918"/>
    </source>
</evidence>
<feature type="binding site" evidence="5">
    <location>
        <position position="298"/>
    </location>
    <ligand>
        <name>substrate</name>
    </ligand>
</feature>
<feature type="binding site" evidence="5">
    <location>
        <position position="153"/>
    </location>
    <ligand>
        <name>substrate</name>
    </ligand>
</feature>
<dbReference type="Proteomes" id="UP001139516">
    <property type="component" value="Unassembled WGS sequence"/>
</dbReference>
<sequence length="346" mass="36031">MATTRGGVTGRRGLLASGLGGLAAAALPGHAARARAPLQPDTVAQAVAAAHRHFAGLREGKNADYIPYLASVPSDLYGVVAVAPDGGVAKAGDVGYAFSIQSICKVFNMALVLESIGPEALLRRVGSEATGLPFNSVMALEMHRGKPQNPLVNAGAIATVSLVPAASTEERWSRILGNMSRCAGRQLDVNDQVYHSEMDTNQRNRGIAWLLRAREFLEGDPDATVDLYTRACSVAVTTQDLGMMMGTLVRGGVNPATGERVFKTENVPRILSVMATAGLYDSTGSWMFRVGVPAKSGVGGGIIAGMPGRLALAAFSPPLDDFGNSVRAQAAIGEIAAATALNLFED</sequence>
<gene>
    <name evidence="5 6" type="primary">glsA</name>
    <name evidence="6" type="ORF">M0638_09970</name>
</gene>
<comment type="subunit">
    <text evidence="5">Homotetramer.</text>
</comment>
<feature type="binding site" evidence="5">
    <location>
        <position position="280"/>
    </location>
    <ligand>
        <name>substrate</name>
    </ligand>
</feature>
<name>A0A9X2BTU8_9PROT</name>
<dbReference type="EMBL" id="JALPRX010000038">
    <property type="protein sequence ID" value="MCK8784707.1"/>
    <property type="molecule type" value="Genomic_DNA"/>
</dbReference>
<feature type="binding site" evidence="5">
    <location>
        <position position="102"/>
    </location>
    <ligand>
        <name>substrate</name>
    </ligand>
</feature>
<feature type="binding site" evidence="5">
    <location>
        <position position="204"/>
    </location>
    <ligand>
        <name>substrate</name>
    </ligand>
</feature>
<evidence type="ECO:0000313" key="7">
    <source>
        <dbReference type="Proteomes" id="UP001139516"/>
    </source>
</evidence>
<dbReference type="AlphaFoldDB" id="A0A9X2BTU8"/>
<dbReference type="InterPro" id="IPR015868">
    <property type="entry name" value="Glutaminase"/>
</dbReference>
<dbReference type="GO" id="GO:0004359">
    <property type="term" value="F:glutaminase activity"/>
    <property type="evidence" value="ECO:0007669"/>
    <property type="project" value="UniProtKB-UniRule"/>
</dbReference>
<dbReference type="PANTHER" id="PTHR12544">
    <property type="entry name" value="GLUTAMINASE"/>
    <property type="match status" value="1"/>
</dbReference>
<keyword evidence="7" id="KW-1185">Reference proteome</keyword>
<dbReference type="PROSITE" id="PS51318">
    <property type="entry name" value="TAT"/>
    <property type="match status" value="1"/>
</dbReference>
<dbReference type="Pfam" id="PF04960">
    <property type="entry name" value="Glutaminase"/>
    <property type="match status" value="1"/>
</dbReference>
<comment type="catalytic activity">
    <reaction evidence="4 5">
        <text>L-glutamine + H2O = L-glutamate + NH4(+)</text>
        <dbReference type="Rhea" id="RHEA:15889"/>
        <dbReference type="ChEBI" id="CHEBI:15377"/>
        <dbReference type="ChEBI" id="CHEBI:28938"/>
        <dbReference type="ChEBI" id="CHEBI:29985"/>
        <dbReference type="ChEBI" id="CHEBI:58359"/>
        <dbReference type="EC" id="3.5.1.2"/>
    </reaction>
</comment>
<dbReference type="GO" id="GO:0006543">
    <property type="term" value="P:L-glutamine catabolic process"/>
    <property type="evidence" value="ECO:0007669"/>
    <property type="project" value="TreeGrafter"/>
</dbReference>
<accession>A0A9X2BTU8</accession>
<dbReference type="SUPFAM" id="SSF56601">
    <property type="entry name" value="beta-lactamase/transpeptidase-like"/>
    <property type="match status" value="1"/>
</dbReference>
<evidence type="ECO:0000256" key="5">
    <source>
        <dbReference type="HAMAP-Rule" id="MF_00313"/>
    </source>
</evidence>
<organism evidence="6 7">
    <name type="scientific">Roseomonas acroporae</name>
    <dbReference type="NCBI Taxonomy" id="2937791"/>
    <lineage>
        <taxon>Bacteria</taxon>
        <taxon>Pseudomonadati</taxon>
        <taxon>Pseudomonadota</taxon>
        <taxon>Alphaproteobacteria</taxon>
        <taxon>Acetobacterales</taxon>
        <taxon>Roseomonadaceae</taxon>
        <taxon>Roseomonas</taxon>
    </lineage>
</organism>
<dbReference type="NCBIfam" id="NF009020">
    <property type="entry name" value="PRK12356.1"/>
    <property type="match status" value="1"/>
</dbReference>
<dbReference type="NCBIfam" id="TIGR03814">
    <property type="entry name" value="Gln_ase"/>
    <property type="match status" value="1"/>
</dbReference>
<dbReference type="HAMAP" id="MF_00313">
    <property type="entry name" value="Glutaminase"/>
    <property type="match status" value="1"/>
</dbReference>
<comment type="caution">
    <text evidence="6">The sequence shown here is derived from an EMBL/GenBank/DDBJ whole genome shotgun (WGS) entry which is preliminary data.</text>
</comment>